<name>S7ZHP1_PENO1</name>
<dbReference type="Proteomes" id="UP000019376">
    <property type="component" value="Unassembled WGS sequence"/>
</dbReference>
<organism evidence="1 2">
    <name type="scientific">Penicillium oxalicum (strain 114-2 / CGMCC 5302)</name>
    <name type="common">Penicillium decumbens</name>
    <dbReference type="NCBI Taxonomy" id="933388"/>
    <lineage>
        <taxon>Eukaryota</taxon>
        <taxon>Fungi</taxon>
        <taxon>Dikarya</taxon>
        <taxon>Ascomycota</taxon>
        <taxon>Pezizomycotina</taxon>
        <taxon>Eurotiomycetes</taxon>
        <taxon>Eurotiomycetidae</taxon>
        <taxon>Eurotiales</taxon>
        <taxon>Aspergillaceae</taxon>
        <taxon>Penicillium</taxon>
    </lineage>
</organism>
<protein>
    <submittedName>
        <fullName evidence="1">Uncharacterized protein</fullName>
    </submittedName>
</protein>
<gene>
    <name evidence="1" type="ORF">PDE_04729</name>
</gene>
<evidence type="ECO:0000313" key="2">
    <source>
        <dbReference type="Proteomes" id="UP000019376"/>
    </source>
</evidence>
<accession>S7ZHP1</accession>
<keyword evidence="2" id="KW-1185">Reference proteome</keyword>
<dbReference type="AlphaFoldDB" id="S7ZHP1"/>
<proteinExistence type="predicted"/>
<dbReference type="EMBL" id="KB644412">
    <property type="protein sequence ID" value="EPS29779.1"/>
    <property type="molecule type" value="Genomic_DNA"/>
</dbReference>
<sequence length="78" mass="8836">MDISEPEGRWAECLNRQFPHTTKRNASDEEWKTFHLALPSTTHEAPTSIVAISQAPELSSICMATPVSRWALFIWPDP</sequence>
<dbReference type="HOGENOM" id="CLU_2622789_0_0_1"/>
<reference evidence="1 2" key="1">
    <citation type="journal article" date="2013" name="PLoS ONE">
        <title>Genomic and secretomic analyses reveal unique features of the lignocellulolytic enzyme system of Penicillium decumbens.</title>
        <authorList>
            <person name="Liu G."/>
            <person name="Zhang L."/>
            <person name="Wei X."/>
            <person name="Zou G."/>
            <person name="Qin Y."/>
            <person name="Ma L."/>
            <person name="Li J."/>
            <person name="Zheng H."/>
            <person name="Wang S."/>
            <person name="Wang C."/>
            <person name="Xun L."/>
            <person name="Zhao G.-P."/>
            <person name="Zhou Z."/>
            <person name="Qu Y."/>
        </authorList>
    </citation>
    <scope>NUCLEOTIDE SEQUENCE [LARGE SCALE GENOMIC DNA]</scope>
    <source>
        <strain evidence="2">114-2 / CGMCC 5302</strain>
    </source>
</reference>
<evidence type="ECO:0000313" key="1">
    <source>
        <dbReference type="EMBL" id="EPS29779.1"/>
    </source>
</evidence>